<keyword evidence="1" id="KW-0732">Signal</keyword>
<feature type="chain" id="PRO_5046081279" evidence="1">
    <location>
        <begin position="18"/>
        <end position="164"/>
    </location>
</feature>
<comment type="caution">
    <text evidence="3">The sequence shown here is derived from an EMBL/GenBank/DDBJ whole genome shotgun (WGS) entry which is preliminary data.</text>
</comment>
<dbReference type="Pfam" id="PF10077">
    <property type="entry name" value="DUF2314"/>
    <property type="match status" value="1"/>
</dbReference>
<name>A0ABU9BZ75_9BURK</name>
<dbReference type="EMBL" id="JBBUTG010000068">
    <property type="protein sequence ID" value="MEK8035074.1"/>
    <property type="molecule type" value="Genomic_DNA"/>
</dbReference>
<evidence type="ECO:0000256" key="1">
    <source>
        <dbReference type="SAM" id="SignalP"/>
    </source>
</evidence>
<accession>A0ABU9BZ75</accession>
<protein>
    <submittedName>
        <fullName evidence="3">DUF2314 domain-containing protein</fullName>
    </submittedName>
</protein>
<dbReference type="RefSeq" id="WP_341429508.1">
    <property type="nucleotide sequence ID" value="NZ_JBBUTG010000068.1"/>
</dbReference>
<sequence length="164" mass="18546">MRIVFAILAILPGLAFAQSISEKAAQDQVVDMKDEEPAMQRAFEKARSTLDDFLVKSKAPLAGTSSYSLKLAVRGNSETEYFWVNEFTWSGDSFTGRINNEPRLVKGIKLGQLYKFSRSQIVDWTYLDEKSRKTYGNFTACALLSKEPPGEAEELKRRYGLQCQ</sequence>
<feature type="signal peptide" evidence="1">
    <location>
        <begin position="1"/>
        <end position="17"/>
    </location>
</feature>
<feature type="domain" description="DUF2314" evidence="2">
    <location>
        <begin position="37"/>
        <end position="161"/>
    </location>
</feature>
<evidence type="ECO:0000313" key="4">
    <source>
        <dbReference type="Proteomes" id="UP001371218"/>
    </source>
</evidence>
<reference evidence="3 4" key="1">
    <citation type="submission" date="2024-04" db="EMBL/GenBank/DDBJ databases">
        <title>Novel species of the genus Ideonella isolated from streams.</title>
        <authorList>
            <person name="Lu H."/>
        </authorList>
    </citation>
    <scope>NUCLEOTIDE SEQUENCE [LARGE SCALE GENOMIC DNA]</scope>
    <source>
        <strain evidence="3 4">DXS29W</strain>
    </source>
</reference>
<evidence type="ECO:0000259" key="2">
    <source>
        <dbReference type="Pfam" id="PF10077"/>
    </source>
</evidence>
<organism evidence="3 4">
    <name type="scientific">Ideonella lacteola</name>
    <dbReference type="NCBI Taxonomy" id="2984193"/>
    <lineage>
        <taxon>Bacteria</taxon>
        <taxon>Pseudomonadati</taxon>
        <taxon>Pseudomonadota</taxon>
        <taxon>Betaproteobacteria</taxon>
        <taxon>Burkholderiales</taxon>
        <taxon>Sphaerotilaceae</taxon>
        <taxon>Ideonella</taxon>
    </lineage>
</organism>
<proteinExistence type="predicted"/>
<keyword evidence="4" id="KW-1185">Reference proteome</keyword>
<evidence type="ECO:0000313" key="3">
    <source>
        <dbReference type="EMBL" id="MEK8035074.1"/>
    </source>
</evidence>
<dbReference type="InterPro" id="IPR018756">
    <property type="entry name" value="DUF2314"/>
</dbReference>
<gene>
    <name evidence="3" type="ORF">AACH06_30015</name>
</gene>
<dbReference type="Proteomes" id="UP001371218">
    <property type="component" value="Unassembled WGS sequence"/>
</dbReference>